<accession>A0ABR4PU69</accession>
<feature type="region of interest" description="Disordered" evidence="1">
    <location>
        <begin position="109"/>
        <end position="133"/>
    </location>
</feature>
<evidence type="ECO:0000313" key="2">
    <source>
        <dbReference type="EMBL" id="KAL3426785.1"/>
    </source>
</evidence>
<reference evidence="2 3" key="1">
    <citation type="submission" date="2024-06" db="EMBL/GenBank/DDBJ databases">
        <title>Complete genome of Phlyctema vagabunda strain 19-DSS-EL-015.</title>
        <authorList>
            <person name="Fiorenzani C."/>
        </authorList>
    </citation>
    <scope>NUCLEOTIDE SEQUENCE [LARGE SCALE GENOMIC DNA]</scope>
    <source>
        <strain evidence="2 3">19-DSS-EL-015</strain>
    </source>
</reference>
<proteinExistence type="predicted"/>
<comment type="caution">
    <text evidence="2">The sequence shown here is derived from an EMBL/GenBank/DDBJ whole genome shotgun (WGS) entry which is preliminary data.</text>
</comment>
<evidence type="ECO:0008006" key="4">
    <source>
        <dbReference type="Google" id="ProtNLM"/>
    </source>
</evidence>
<organism evidence="2 3">
    <name type="scientific">Phlyctema vagabunda</name>
    <dbReference type="NCBI Taxonomy" id="108571"/>
    <lineage>
        <taxon>Eukaryota</taxon>
        <taxon>Fungi</taxon>
        <taxon>Dikarya</taxon>
        <taxon>Ascomycota</taxon>
        <taxon>Pezizomycotina</taxon>
        <taxon>Leotiomycetes</taxon>
        <taxon>Helotiales</taxon>
        <taxon>Dermateaceae</taxon>
        <taxon>Phlyctema</taxon>
    </lineage>
</organism>
<gene>
    <name evidence="2" type="ORF">PVAG01_00294</name>
</gene>
<sequence>MVIHLIDAPSSWSTNECFSGSKRSRMSSGQVPTSVTCSKGHVHPPWNTTGVLRIAKCESVCGFCQRETKTAANLRKHVAIHIKNEGLNLTVAEGSSGRGRIEMSSTILNQDISSSRMSSVDSERSSELQTRQSTQFNKTAWTGRIGADDVSNPATTSRTHLMRAISTPNPASSNATTTPSSLYSSSHADMQPFFNGAAAASNDPFRALKDRNLATKPAWTVIPAAEGFRILDLCKNLSVIGEHDPASGAGGVPCYNRETIFDEEWQAHMKDVHGVFLLWPETWMRRIEVLDLDPYGGDIGVCNEIIMNVHD</sequence>
<keyword evidence="3" id="KW-1185">Reference proteome</keyword>
<evidence type="ECO:0000313" key="3">
    <source>
        <dbReference type="Proteomes" id="UP001629113"/>
    </source>
</evidence>
<evidence type="ECO:0000256" key="1">
    <source>
        <dbReference type="SAM" id="MobiDB-lite"/>
    </source>
</evidence>
<dbReference type="EMBL" id="JBFCZG010000001">
    <property type="protein sequence ID" value="KAL3426785.1"/>
    <property type="molecule type" value="Genomic_DNA"/>
</dbReference>
<name>A0ABR4PU69_9HELO</name>
<dbReference type="Proteomes" id="UP001629113">
    <property type="component" value="Unassembled WGS sequence"/>
</dbReference>
<protein>
    <recommendedName>
        <fullName evidence="4">C2H2-type domain-containing protein</fullName>
    </recommendedName>
</protein>